<comment type="caution">
    <text evidence="1">The sequence shown here is derived from an EMBL/GenBank/DDBJ whole genome shotgun (WGS) entry which is preliminary data.</text>
</comment>
<gene>
    <name evidence="1" type="ORF">KCX74_18645</name>
</gene>
<dbReference type="EMBL" id="JAGSOT010000084">
    <property type="protein sequence ID" value="MBR7798047.1"/>
    <property type="molecule type" value="Genomic_DNA"/>
</dbReference>
<organism evidence="1 2">
    <name type="scientific">Virgibacillus salarius</name>
    <dbReference type="NCBI Taxonomy" id="447199"/>
    <lineage>
        <taxon>Bacteria</taxon>
        <taxon>Bacillati</taxon>
        <taxon>Bacillota</taxon>
        <taxon>Bacilli</taxon>
        <taxon>Bacillales</taxon>
        <taxon>Bacillaceae</taxon>
        <taxon>Virgibacillus</taxon>
    </lineage>
</organism>
<dbReference type="RefSeq" id="WP_166530939.1">
    <property type="nucleotide sequence ID" value="NZ_CP115959.1"/>
</dbReference>
<keyword evidence="2" id="KW-1185">Reference proteome</keyword>
<evidence type="ECO:0000313" key="1">
    <source>
        <dbReference type="EMBL" id="MBR7798047.1"/>
    </source>
</evidence>
<sequence>MIEEIKTFEATKATNTFNRFIFEHHLRFGWVPYDNHHKVTDITYSLNGSGYSVNNEENFERMFHFSLTDLEIAH</sequence>
<dbReference type="AlphaFoldDB" id="A0A941ID52"/>
<accession>A0A941ID52</accession>
<proteinExistence type="predicted"/>
<dbReference type="Proteomes" id="UP000675284">
    <property type="component" value="Unassembled WGS sequence"/>
</dbReference>
<protein>
    <submittedName>
        <fullName evidence="1">Uncharacterized protein</fullName>
    </submittedName>
</protein>
<reference evidence="1" key="1">
    <citation type="submission" date="2021-04" db="EMBL/GenBank/DDBJ databases">
        <title>Isolation and polyphasic classification of algal microorganism.</title>
        <authorList>
            <person name="Wang S."/>
        </authorList>
    </citation>
    <scope>NUCLEOTIDE SEQUENCE</scope>
    <source>
        <strain evidence="1">720a</strain>
    </source>
</reference>
<name>A0A941ID52_9BACI</name>
<evidence type="ECO:0000313" key="2">
    <source>
        <dbReference type="Proteomes" id="UP000675284"/>
    </source>
</evidence>